<feature type="domain" description="MvaI/BcnI restriction endonuclease" evidence="1">
    <location>
        <begin position="255"/>
        <end position="472"/>
    </location>
</feature>
<geneLocation type="plasmid" evidence="2 3">
    <name>unnamed1</name>
</geneLocation>
<dbReference type="InterPro" id="IPR029127">
    <property type="entry name" value="MvaI_BcnI"/>
</dbReference>
<dbReference type="EMBL" id="CP044398">
    <property type="protein sequence ID" value="QFI36313.1"/>
    <property type="molecule type" value="Genomic_DNA"/>
</dbReference>
<keyword evidence="2" id="KW-0614">Plasmid</keyword>
<dbReference type="KEGG" id="mmaa:FR932_00030"/>
<dbReference type="Proteomes" id="UP000327424">
    <property type="component" value="Plasmid unnamed1"/>
</dbReference>
<dbReference type="Pfam" id="PF15515">
    <property type="entry name" value="MvaI_BcnI"/>
    <property type="match status" value="1"/>
</dbReference>
<dbReference type="AlphaFoldDB" id="A0A5J6WEH6"/>
<protein>
    <recommendedName>
        <fullName evidence="1">MvaI/BcnI restriction endonuclease domain-containing protein</fullName>
    </recommendedName>
</protein>
<organism evidence="2 3">
    <name type="scientific">Moritella marina ATCC 15381</name>
    <dbReference type="NCBI Taxonomy" id="1202962"/>
    <lineage>
        <taxon>Bacteria</taxon>
        <taxon>Pseudomonadati</taxon>
        <taxon>Pseudomonadota</taxon>
        <taxon>Gammaproteobacteria</taxon>
        <taxon>Alteromonadales</taxon>
        <taxon>Moritellaceae</taxon>
        <taxon>Moritella</taxon>
    </lineage>
</organism>
<sequence>MCKKTSVIPPEKRLKDRAKLLKKQLGIKQSEALNIVVKEFGYPSWNQYKEALNQQSTLGIPTPPPSLEFVETGDIPMSDNDYDIYDQERENELDKSIKLLVENNKKTLTNLGIEFSIFEPTLTGLRKSILDATHTVRSHFEIEDFHYYWEQGQGRDHKIIKDGFLLTKTASIPTRVSLYRPETKKGDPRMWFKKLSELAAAGDQVAIIIENNQVYLINLSTNNLEDSLPQEECPIGIFLSTYVAKHTSIANELLDKLKEIAKKPFKAQRKGDTAIGYTIEKLLGIEANSSKQPDYKGIELKSGRGAKTRTTMFAQVADWDNSPCKRSADILNRYGYERGDDFKLYCTISTQRENPQGLSFIYNSDKDELQEWYKKHELVAVWSGELLRKRLKEKHAETFWIEAKSELIDGIEVFKLVNVTHTKSPILSQFLPLLESGVVTMDHLIKRNGKTNKVSEKGPLFKIDKRNLDLLFPKPVTYQLQG</sequence>
<keyword evidence="3" id="KW-1185">Reference proteome</keyword>
<gene>
    <name evidence="2" type="ORF">FR932_00030</name>
</gene>
<evidence type="ECO:0000259" key="1">
    <source>
        <dbReference type="Pfam" id="PF15515"/>
    </source>
</evidence>
<dbReference type="CDD" id="cd22347">
    <property type="entry name" value="PDDEXK_nuclease"/>
    <property type="match status" value="1"/>
</dbReference>
<dbReference type="Gene3D" id="3.40.210.20">
    <property type="entry name" value="MvaI/BcnI restriction endonuclease, catalytic domain"/>
    <property type="match status" value="1"/>
</dbReference>
<evidence type="ECO:0000313" key="3">
    <source>
        <dbReference type="Proteomes" id="UP000327424"/>
    </source>
</evidence>
<dbReference type="InterPro" id="IPR043005">
    <property type="entry name" value="MvaI_BcnI_rec"/>
</dbReference>
<reference evidence="2 3" key="1">
    <citation type="submission" date="2019-09" db="EMBL/GenBank/DDBJ databases">
        <title>Hybrid Assembly of the complete Genome of the Deep-Sea Bacterium Moritella marina from long Nanopore and Illumina reads.</title>
        <authorList>
            <person name="Magin S."/>
            <person name="Georgoulis A."/>
            <person name="Papadimitriou K."/>
            <person name="Iliakis G."/>
            <person name="Vorgias C.E."/>
        </authorList>
    </citation>
    <scope>NUCLEOTIDE SEQUENCE [LARGE SCALE GENOMIC DNA]</scope>
    <source>
        <strain evidence="2 3">MP-1</strain>
        <plasmid evidence="2 3">unnamed1</plasmid>
    </source>
</reference>
<dbReference type="RefSeq" id="WP_019442221.1">
    <property type="nucleotide sequence ID" value="NZ_ALOE01000027.1"/>
</dbReference>
<accession>A0A5J6WEH6</accession>
<dbReference type="OrthoDB" id="9204522at2"/>
<name>A0A5J6WEH6_MORMI</name>
<dbReference type="Gene3D" id="3.30.70.3570">
    <property type="entry name" value="MvaI/BcnI restriction endonuclease, recognition domain"/>
    <property type="match status" value="1"/>
</dbReference>
<dbReference type="REBASE" id="367720">
    <property type="entry name" value="MmaMP1ORF25P"/>
</dbReference>
<proteinExistence type="predicted"/>
<evidence type="ECO:0000313" key="2">
    <source>
        <dbReference type="EMBL" id="QFI36313.1"/>
    </source>
</evidence>
<dbReference type="InterPro" id="IPR043004">
    <property type="entry name" value="MvaI_BcnI_cat"/>
</dbReference>